<dbReference type="PANTHER" id="PTHR21860:SF2">
    <property type="entry name" value="GENERAL TRANSCRIPTION FACTOR 3C POLYPEPTIDE 6"/>
    <property type="match status" value="1"/>
</dbReference>
<evidence type="ECO:0000313" key="4">
    <source>
        <dbReference type="Proteomes" id="UP000242188"/>
    </source>
</evidence>
<dbReference type="Proteomes" id="UP000242188">
    <property type="component" value="Unassembled WGS sequence"/>
</dbReference>
<proteinExistence type="predicted"/>
<organism evidence="3 4">
    <name type="scientific">Mizuhopecten yessoensis</name>
    <name type="common">Japanese scallop</name>
    <name type="synonym">Patinopecten yessoensis</name>
    <dbReference type="NCBI Taxonomy" id="6573"/>
    <lineage>
        <taxon>Eukaryota</taxon>
        <taxon>Metazoa</taxon>
        <taxon>Spiralia</taxon>
        <taxon>Lophotrochozoa</taxon>
        <taxon>Mollusca</taxon>
        <taxon>Bivalvia</taxon>
        <taxon>Autobranchia</taxon>
        <taxon>Pteriomorphia</taxon>
        <taxon>Pectinida</taxon>
        <taxon>Pectinoidea</taxon>
        <taxon>Pectinidae</taxon>
        <taxon>Mizuhopecten</taxon>
    </lineage>
</organism>
<reference evidence="3 4" key="1">
    <citation type="journal article" date="2017" name="Nat. Ecol. Evol.">
        <title>Scallop genome provides insights into evolution of bilaterian karyotype and development.</title>
        <authorList>
            <person name="Wang S."/>
            <person name="Zhang J."/>
            <person name="Jiao W."/>
            <person name="Li J."/>
            <person name="Xun X."/>
            <person name="Sun Y."/>
            <person name="Guo X."/>
            <person name="Huan P."/>
            <person name="Dong B."/>
            <person name="Zhang L."/>
            <person name="Hu X."/>
            <person name="Sun X."/>
            <person name="Wang J."/>
            <person name="Zhao C."/>
            <person name="Wang Y."/>
            <person name="Wang D."/>
            <person name="Huang X."/>
            <person name="Wang R."/>
            <person name="Lv J."/>
            <person name="Li Y."/>
            <person name="Zhang Z."/>
            <person name="Liu B."/>
            <person name="Lu W."/>
            <person name="Hui Y."/>
            <person name="Liang J."/>
            <person name="Zhou Z."/>
            <person name="Hou R."/>
            <person name="Li X."/>
            <person name="Liu Y."/>
            <person name="Li H."/>
            <person name="Ning X."/>
            <person name="Lin Y."/>
            <person name="Zhao L."/>
            <person name="Xing Q."/>
            <person name="Dou J."/>
            <person name="Li Y."/>
            <person name="Mao J."/>
            <person name="Guo H."/>
            <person name="Dou H."/>
            <person name="Li T."/>
            <person name="Mu C."/>
            <person name="Jiang W."/>
            <person name="Fu Q."/>
            <person name="Fu X."/>
            <person name="Miao Y."/>
            <person name="Liu J."/>
            <person name="Yu Q."/>
            <person name="Li R."/>
            <person name="Liao H."/>
            <person name="Li X."/>
            <person name="Kong Y."/>
            <person name="Jiang Z."/>
            <person name="Chourrout D."/>
            <person name="Li R."/>
            <person name="Bao Z."/>
        </authorList>
    </citation>
    <scope>NUCLEOTIDE SEQUENCE [LARGE SCALE GENOMIC DNA]</scope>
    <source>
        <strain evidence="3 4">PY_sf001</strain>
    </source>
</reference>
<dbReference type="InterPro" id="IPR042771">
    <property type="entry name" value="GTF3C6-like"/>
</dbReference>
<dbReference type="InterPro" id="IPR019481">
    <property type="entry name" value="TFIIIC_triple_barrel"/>
</dbReference>
<dbReference type="GO" id="GO:0000127">
    <property type="term" value="C:transcription factor TFIIIC complex"/>
    <property type="evidence" value="ECO:0007669"/>
    <property type="project" value="TreeGrafter"/>
</dbReference>
<evidence type="ECO:0000256" key="1">
    <source>
        <dbReference type="SAM" id="MobiDB-lite"/>
    </source>
</evidence>
<dbReference type="Gene3D" id="2.60.40.4370">
    <property type="match status" value="1"/>
</dbReference>
<dbReference type="PANTHER" id="PTHR21860">
    <property type="entry name" value="TRANSCRIPTION INITIATION FACTOR IIIC TFIIIC , POLYPEPTIDE 6-RELATED"/>
    <property type="match status" value="1"/>
</dbReference>
<feature type="domain" description="Transcription factor TFIIIC triple barrel" evidence="2">
    <location>
        <begin position="15"/>
        <end position="115"/>
    </location>
</feature>
<dbReference type="OrthoDB" id="6160164at2759"/>
<name>A0A210PEZ9_MIZYE</name>
<dbReference type="EMBL" id="NEDP02076743">
    <property type="protein sequence ID" value="OWF35064.1"/>
    <property type="molecule type" value="Genomic_DNA"/>
</dbReference>
<gene>
    <name evidence="3" type="ORF">KP79_PYT11335</name>
</gene>
<accession>A0A210PEZ9</accession>
<dbReference type="Pfam" id="PF10419">
    <property type="entry name" value="TFIIIC_sub6"/>
    <property type="match status" value="1"/>
</dbReference>
<dbReference type="AlphaFoldDB" id="A0A210PEZ9"/>
<dbReference type="GO" id="GO:0006383">
    <property type="term" value="P:transcription by RNA polymerase III"/>
    <property type="evidence" value="ECO:0007669"/>
    <property type="project" value="InterPro"/>
</dbReference>
<evidence type="ECO:0000313" key="3">
    <source>
        <dbReference type="EMBL" id="OWF35064.1"/>
    </source>
</evidence>
<protein>
    <submittedName>
        <fullName evidence="3">General transcription factor 3C polypeptide 6</fullName>
    </submittedName>
</protein>
<feature type="compositionally biased region" description="Acidic residues" evidence="1">
    <location>
        <begin position="121"/>
        <end position="144"/>
    </location>
</feature>
<feature type="compositionally biased region" description="Polar residues" evidence="1">
    <location>
        <begin position="167"/>
        <end position="191"/>
    </location>
</feature>
<keyword evidence="4" id="KW-1185">Reference proteome</keyword>
<feature type="region of interest" description="Disordered" evidence="1">
    <location>
        <begin position="119"/>
        <end position="218"/>
    </location>
</feature>
<evidence type="ECO:0000259" key="2">
    <source>
        <dbReference type="Pfam" id="PF10419"/>
    </source>
</evidence>
<sequence>MAEHTGNEAESDEWEEEETTVIVELSGILESDFISQCDGDCKVLGIDTDKPLLQLDRYTFSGEYCDTMGTNLIFTQEDEVNEEPKPFQESADRPTKRLEYLCKVDKKLNMSRVFVSKTPQDEVDRDFEEDNPIDEGNEEKEMDIDLSGNKSNVETSDTDRTAMSVDTAGSTVTTQQMDTSRAASSSQTETPSVVAVGQEMNTSNDAPVCPEKQCEPDG</sequence>
<comment type="caution">
    <text evidence="3">The sequence shown here is derived from an EMBL/GenBank/DDBJ whole genome shotgun (WGS) entry which is preliminary data.</text>
</comment>